<protein>
    <submittedName>
        <fullName evidence="2">Uncharacterized protein</fullName>
    </submittedName>
</protein>
<reference evidence="2" key="1">
    <citation type="journal article" date="2015" name="Nature">
        <title>Complex archaea that bridge the gap between prokaryotes and eukaryotes.</title>
        <authorList>
            <person name="Spang A."/>
            <person name="Saw J.H."/>
            <person name="Jorgensen S.L."/>
            <person name="Zaremba-Niedzwiedzka K."/>
            <person name="Martijn J."/>
            <person name="Lind A.E."/>
            <person name="van Eijk R."/>
            <person name="Schleper C."/>
            <person name="Guy L."/>
            <person name="Ettema T.J."/>
        </authorList>
    </citation>
    <scope>NUCLEOTIDE SEQUENCE</scope>
</reference>
<sequence>KRHRNVAHLWADKRVLRFFRKHTTFKSLHAKQRRSLQSVYMALCEIDSDFGEGATIKGFSKTVATYSGLYEETVWQYLRALQEARLIDFHQTREEGKFGHTGLVLFKWEQAHEDEMARSIMESLKHRARRTTGTVNTGHGETRPYKNPKGSNGKNPPKGGNKNSMATRSSSKKKTTPSTKHIQLSNLLVQTIQHRRKINKTVNLGTWPSEIQRLCKSLDQPKAEARVHRAIKFLDRSYAEYGMQSEKYFIPTIESVRSLREKFGRVEDAMARQEQSDQRIITRRGGEAVSVGGEPGLDRKWFPLEDQEIDGKSVHVWENANGDKVICDTYPQPDPDGPMIGVPVAN</sequence>
<evidence type="ECO:0000256" key="1">
    <source>
        <dbReference type="SAM" id="MobiDB-lite"/>
    </source>
</evidence>
<dbReference type="EMBL" id="LAZR01051859">
    <property type="protein sequence ID" value="KKK84259.1"/>
    <property type="molecule type" value="Genomic_DNA"/>
</dbReference>
<evidence type="ECO:0000313" key="2">
    <source>
        <dbReference type="EMBL" id="KKK84259.1"/>
    </source>
</evidence>
<gene>
    <name evidence="2" type="ORF">LCGC14_2785150</name>
</gene>
<feature type="non-terminal residue" evidence="2">
    <location>
        <position position="1"/>
    </location>
</feature>
<feature type="region of interest" description="Disordered" evidence="1">
    <location>
        <begin position="127"/>
        <end position="179"/>
    </location>
</feature>
<organism evidence="2">
    <name type="scientific">marine sediment metagenome</name>
    <dbReference type="NCBI Taxonomy" id="412755"/>
    <lineage>
        <taxon>unclassified sequences</taxon>
        <taxon>metagenomes</taxon>
        <taxon>ecological metagenomes</taxon>
    </lineage>
</organism>
<accession>A0A0F9B0Q0</accession>
<feature type="compositionally biased region" description="Low complexity" evidence="1">
    <location>
        <begin position="147"/>
        <end position="169"/>
    </location>
</feature>
<dbReference type="AlphaFoldDB" id="A0A0F9B0Q0"/>
<comment type="caution">
    <text evidence="2">The sequence shown here is derived from an EMBL/GenBank/DDBJ whole genome shotgun (WGS) entry which is preliminary data.</text>
</comment>
<name>A0A0F9B0Q0_9ZZZZ</name>
<proteinExistence type="predicted"/>